<sequence>MTDPRSDRFVRSHLKTRHLVLLVELGRHGSIMHAAEAANLTQPAASKLLGELEHALGVQLFERLPRGVTPTWFGQVMIRRAGAALAEMDAAHQEVMELLSGLRGRVDVGAVLTPAASLIPEAVNLLKARQPRVLVSISVDTSKLLVQRLRGGELDIVVGRVLDTGAAGELHFEPITDEPHSLIVRAGHPLLGHGGLRLPDLLRHGWILPPPGSILRDRLTAMFLSAGLEPPAETVETVALPVVANLLIGSDMLVALPRELVQPYLQSGLLAVLPFELGLRMDQYGIITRRGHQPSPGAAAMLATLREVCARRYPQAS</sequence>
<comment type="similarity">
    <text evidence="1">Belongs to the LysR transcriptional regulatory family.</text>
</comment>
<dbReference type="PANTHER" id="PTHR30419">
    <property type="entry name" value="HTH-TYPE TRANSCRIPTIONAL REGULATOR YBHD"/>
    <property type="match status" value="1"/>
</dbReference>
<dbReference type="SUPFAM" id="SSF46785">
    <property type="entry name" value="Winged helix' DNA-binding domain"/>
    <property type="match status" value="1"/>
</dbReference>
<proteinExistence type="inferred from homology"/>
<name>A0A2U2HDY2_9BURK</name>
<dbReference type="Proteomes" id="UP000241421">
    <property type="component" value="Unassembled WGS sequence"/>
</dbReference>
<dbReference type="Pfam" id="PF03466">
    <property type="entry name" value="LysR_substrate"/>
    <property type="match status" value="1"/>
</dbReference>
<dbReference type="PANTHER" id="PTHR30419:SF8">
    <property type="entry name" value="NITROGEN ASSIMILATION TRANSCRIPTIONAL ACTIVATOR-RELATED"/>
    <property type="match status" value="1"/>
</dbReference>
<dbReference type="RefSeq" id="WP_106759995.1">
    <property type="nucleotide sequence ID" value="NZ_PXWF02000312.1"/>
</dbReference>
<evidence type="ECO:0000259" key="5">
    <source>
        <dbReference type="PROSITE" id="PS50931"/>
    </source>
</evidence>
<dbReference type="Gene3D" id="1.10.10.10">
    <property type="entry name" value="Winged helix-like DNA-binding domain superfamily/Winged helix DNA-binding domain"/>
    <property type="match status" value="1"/>
</dbReference>
<dbReference type="InterPro" id="IPR000847">
    <property type="entry name" value="LysR_HTH_N"/>
</dbReference>
<dbReference type="PRINTS" id="PR00039">
    <property type="entry name" value="HTHLYSR"/>
</dbReference>
<dbReference type="SUPFAM" id="SSF53850">
    <property type="entry name" value="Periplasmic binding protein-like II"/>
    <property type="match status" value="1"/>
</dbReference>
<evidence type="ECO:0000256" key="1">
    <source>
        <dbReference type="ARBA" id="ARBA00009437"/>
    </source>
</evidence>
<dbReference type="Gene3D" id="3.40.190.10">
    <property type="entry name" value="Periplasmic binding protein-like II"/>
    <property type="match status" value="2"/>
</dbReference>
<dbReference type="InterPro" id="IPR050950">
    <property type="entry name" value="HTH-type_LysR_regulators"/>
</dbReference>
<dbReference type="GO" id="GO:0003700">
    <property type="term" value="F:DNA-binding transcription factor activity"/>
    <property type="evidence" value="ECO:0007669"/>
    <property type="project" value="InterPro"/>
</dbReference>
<dbReference type="OrthoDB" id="5914299at2"/>
<protein>
    <submittedName>
        <fullName evidence="6">Galactose-binding protein</fullName>
    </submittedName>
</protein>
<feature type="domain" description="HTH lysR-type" evidence="5">
    <location>
        <begin position="14"/>
        <end position="71"/>
    </location>
</feature>
<accession>A0A2U2HDY2</accession>
<dbReference type="AlphaFoldDB" id="A0A2U2HDY2"/>
<organism evidence="6 7">
    <name type="scientific">Massilia glaciei</name>
    <dbReference type="NCBI Taxonomy" id="1524097"/>
    <lineage>
        <taxon>Bacteria</taxon>
        <taxon>Pseudomonadati</taxon>
        <taxon>Pseudomonadota</taxon>
        <taxon>Betaproteobacteria</taxon>
        <taxon>Burkholderiales</taxon>
        <taxon>Oxalobacteraceae</taxon>
        <taxon>Telluria group</taxon>
        <taxon>Massilia</taxon>
    </lineage>
</organism>
<evidence type="ECO:0000313" key="7">
    <source>
        <dbReference type="Proteomes" id="UP000241421"/>
    </source>
</evidence>
<evidence type="ECO:0000256" key="4">
    <source>
        <dbReference type="ARBA" id="ARBA00023163"/>
    </source>
</evidence>
<dbReference type="InterPro" id="IPR005119">
    <property type="entry name" value="LysR_subst-bd"/>
</dbReference>
<dbReference type="EMBL" id="PXWF02000312">
    <property type="protein sequence ID" value="PWF41434.1"/>
    <property type="molecule type" value="Genomic_DNA"/>
</dbReference>
<gene>
    <name evidence="6" type="ORF">C7C56_024625</name>
</gene>
<dbReference type="GO" id="GO:0003677">
    <property type="term" value="F:DNA binding"/>
    <property type="evidence" value="ECO:0007669"/>
    <property type="project" value="UniProtKB-KW"/>
</dbReference>
<reference evidence="6 7" key="1">
    <citation type="submission" date="2018-04" db="EMBL/GenBank/DDBJ databases">
        <title>Massilia violaceinigra sp. nov., a novel purple-pigmented bacterium isolated from Tianshan glacier, Xinjiang, China.</title>
        <authorList>
            <person name="Wang H."/>
        </authorList>
    </citation>
    <scope>NUCLEOTIDE SEQUENCE [LARGE SCALE GENOMIC DNA]</scope>
    <source>
        <strain evidence="6 7">B448-2</strain>
    </source>
</reference>
<keyword evidence="4" id="KW-0804">Transcription</keyword>
<evidence type="ECO:0000313" key="6">
    <source>
        <dbReference type="EMBL" id="PWF41434.1"/>
    </source>
</evidence>
<keyword evidence="7" id="KW-1185">Reference proteome</keyword>
<comment type="caution">
    <text evidence="6">The sequence shown here is derived from an EMBL/GenBank/DDBJ whole genome shotgun (WGS) entry which is preliminary data.</text>
</comment>
<dbReference type="InterPro" id="IPR036388">
    <property type="entry name" value="WH-like_DNA-bd_sf"/>
</dbReference>
<evidence type="ECO:0000256" key="2">
    <source>
        <dbReference type="ARBA" id="ARBA00023015"/>
    </source>
</evidence>
<dbReference type="InterPro" id="IPR036390">
    <property type="entry name" value="WH_DNA-bd_sf"/>
</dbReference>
<dbReference type="GO" id="GO:0005829">
    <property type="term" value="C:cytosol"/>
    <property type="evidence" value="ECO:0007669"/>
    <property type="project" value="TreeGrafter"/>
</dbReference>
<keyword evidence="2" id="KW-0805">Transcription regulation</keyword>
<dbReference type="Pfam" id="PF00126">
    <property type="entry name" value="HTH_1"/>
    <property type="match status" value="1"/>
</dbReference>
<dbReference type="PROSITE" id="PS50931">
    <property type="entry name" value="HTH_LYSR"/>
    <property type="match status" value="1"/>
</dbReference>
<keyword evidence="3" id="KW-0238">DNA-binding</keyword>
<evidence type="ECO:0000256" key="3">
    <source>
        <dbReference type="ARBA" id="ARBA00023125"/>
    </source>
</evidence>